<dbReference type="EMBL" id="GG738847">
    <property type="protein sequence ID" value="EFC49691.1"/>
    <property type="molecule type" value="Genomic_DNA"/>
</dbReference>
<dbReference type="VEuPathDB" id="AmoebaDB:NAEGRDRAFT_62239"/>
<dbReference type="RefSeq" id="XP_002682435.1">
    <property type="nucleotide sequence ID" value="XM_002682389.1"/>
</dbReference>
<dbReference type="InterPro" id="IPR004401">
    <property type="entry name" value="YbaB/EbfC"/>
</dbReference>
<dbReference type="OMA" id="MNNECIA"/>
<dbReference type="SUPFAM" id="SSF82607">
    <property type="entry name" value="YbaB-like"/>
    <property type="match status" value="1"/>
</dbReference>
<dbReference type="Proteomes" id="UP000006671">
    <property type="component" value="Unassembled WGS sequence"/>
</dbReference>
<name>D2V0B9_NAEGR</name>
<reference evidence="1 2" key="1">
    <citation type="journal article" date="2010" name="Cell">
        <title>The genome of Naegleria gruberi illuminates early eukaryotic versatility.</title>
        <authorList>
            <person name="Fritz-Laylin L.K."/>
            <person name="Prochnik S.E."/>
            <person name="Ginger M.L."/>
            <person name="Dacks J.B."/>
            <person name="Carpenter M.L."/>
            <person name="Field M.C."/>
            <person name="Kuo A."/>
            <person name="Paredez A."/>
            <person name="Chapman J."/>
            <person name="Pham J."/>
            <person name="Shu S."/>
            <person name="Neupane R."/>
            <person name="Cipriano M."/>
            <person name="Mancuso J."/>
            <person name="Tu H."/>
            <person name="Salamov A."/>
            <person name="Lindquist E."/>
            <person name="Shapiro H."/>
            <person name="Lucas S."/>
            <person name="Grigoriev I.V."/>
            <person name="Cande W.Z."/>
            <person name="Fulton C."/>
            <person name="Rokhsar D.S."/>
            <person name="Dawson S.C."/>
        </authorList>
    </citation>
    <scope>NUCLEOTIDE SEQUENCE [LARGE SCALE GENOMIC DNA]</scope>
    <source>
        <strain evidence="1 2">NEG-M</strain>
    </source>
</reference>
<evidence type="ECO:0000313" key="2">
    <source>
        <dbReference type="Proteomes" id="UP000006671"/>
    </source>
</evidence>
<dbReference type="Pfam" id="PF02575">
    <property type="entry name" value="YbaB_DNA_bd"/>
    <property type="match status" value="1"/>
</dbReference>
<dbReference type="Gene3D" id="3.30.1310.10">
    <property type="entry name" value="Nucleoid-associated protein YbaB-like domain"/>
    <property type="match status" value="1"/>
</dbReference>
<proteinExistence type="predicted"/>
<dbReference type="GeneID" id="8860120"/>
<dbReference type="OrthoDB" id="10253162at2759"/>
<dbReference type="InterPro" id="IPR036894">
    <property type="entry name" value="YbaB-like_sf"/>
</dbReference>
<evidence type="ECO:0000313" key="1">
    <source>
        <dbReference type="EMBL" id="EFC49691.1"/>
    </source>
</evidence>
<protein>
    <submittedName>
        <fullName evidence="1">Predicted protein</fullName>
    </submittedName>
</protein>
<organism evidence="2">
    <name type="scientific">Naegleria gruberi</name>
    <name type="common">Amoeba</name>
    <dbReference type="NCBI Taxonomy" id="5762"/>
    <lineage>
        <taxon>Eukaryota</taxon>
        <taxon>Discoba</taxon>
        <taxon>Heterolobosea</taxon>
        <taxon>Tetramitia</taxon>
        <taxon>Eutetramitia</taxon>
        <taxon>Vahlkampfiidae</taxon>
        <taxon>Naegleria</taxon>
    </lineage>
</organism>
<sequence length="215" mass="24607">MMLKTQKTVASPMQKLVRFLVRGHKLSPQQGAEIMHHIENNTLKLRNELKYKEYIGKAFTGENTPNVTAYVNGLGTVNRVVVDESLSKLSKNRLESFIVSAVAKALKQPKEHVHQNMKNINTEAMSLLYNALESYNSKLDSLTDDYNQIIRQAFVNDQLYANALYQQVLEESFKPEGYLHEDEELLYIEKKKQGLSEREMDNIMLGDKVPDSSLL</sequence>
<dbReference type="InParanoid" id="D2V0B9"/>
<accession>D2V0B9</accession>
<dbReference type="KEGG" id="ngr:NAEGRDRAFT_62239"/>
<dbReference type="AlphaFoldDB" id="D2V0B9"/>
<gene>
    <name evidence="1" type="ORF">NAEGRDRAFT_62239</name>
</gene>
<keyword evidence="2" id="KW-1185">Reference proteome</keyword>
<dbReference type="GO" id="GO:0003677">
    <property type="term" value="F:DNA binding"/>
    <property type="evidence" value="ECO:0007669"/>
    <property type="project" value="InterPro"/>
</dbReference>